<feature type="transmembrane region" description="Helical" evidence="7">
    <location>
        <begin position="49"/>
        <end position="67"/>
    </location>
</feature>
<evidence type="ECO:0000256" key="3">
    <source>
        <dbReference type="ARBA" id="ARBA00022692"/>
    </source>
</evidence>
<dbReference type="NCBIfam" id="TIGR00861">
    <property type="entry name" value="MIP"/>
    <property type="match status" value="1"/>
</dbReference>
<dbReference type="GO" id="GO:0015267">
    <property type="term" value="F:channel activity"/>
    <property type="evidence" value="ECO:0007669"/>
    <property type="project" value="InterPro"/>
</dbReference>
<sequence>MGNFKETLGVSELKAKNNNIWKALLAEFIGNVLLNLFGCGAVVNYKGDVAGTVLISLTFGLTIFVVVQSLGHVSGAHINPAVTCGMLATGNIKIIKGILYIIVQCLGALAGSGILKALIPEELQESGIGVTMVSSTLKLTPIQGLGVEFFLGFILVLTVCGVCDPNRPEAKAAAGLAIGLAVAVGHLVGVQLTGSSMNPARSFGAGVIANVWTDHWIYWVGPILGGISAALLYKHAFAAPSLGPLKIIERYTTVVTDEKELRRLDAKMDENMP</sequence>
<organism evidence="8 9">
    <name type="scientific">Brassicogethes aeneus</name>
    <name type="common">Rape pollen beetle</name>
    <name type="synonym">Meligethes aeneus</name>
    <dbReference type="NCBI Taxonomy" id="1431903"/>
    <lineage>
        <taxon>Eukaryota</taxon>
        <taxon>Metazoa</taxon>
        <taxon>Ecdysozoa</taxon>
        <taxon>Arthropoda</taxon>
        <taxon>Hexapoda</taxon>
        <taxon>Insecta</taxon>
        <taxon>Pterygota</taxon>
        <taxon>Neoptera</taxon>
        <taxon>Endopterygota</taxon>
        <taxon>Coleoptera</taxon>
        <taxon>Polyphaga</taxon>
        <taxon>Cucujiformia</taxon>
        <taxon>Nitidulidae</taxon>
        <taxon>Meligethinae</taxon>
        <taxon>Brassicogethes</taxon>
    </lineage>
</organism>
<accession>A0A9P0BAU3</accession>
<dbReference type="CDD" id="cd00333">
    <property type="entry name" value="MIP"/>
    <property type="match status" value="1"/>
</dbReference>
<keyword evidence="9" id="KW-1185">Reference proteome</keyword>
<dbReference type="Gene3D" id="1.20.1080.10">
    <property type="entry name" value="Glycerol uptake facilitator protein"/>
    <property type="match status" value="1"/>
</dbReference>
<protein>
    <submittedName>
        <fullName evidence="8">Uncharacterized protein</fullName>
    </submittedName>
</protein>
<dbReference type="AlphaFoldDB" id="A0A9P0BAU3"/>
<evidence type="ECO:0000256" key="6">
    <source>
        <dbReference type="RuleBase" id="RU000477"/>
    </source>
</evidence>
<evidence type="ECO:0000313" key="8">
    <source>
        <dbReference type="EMBL" id="CAH0559073.1"/>
    </source>
</evidence>
<feature type="transmembrane region" description="Helical" evidence="7">
    <location>
        <begin position="139"/>
        <end position="160"/>
    </location>
</feature>
<dbReference type="InterPro" id="IPR000425">
    <property type="entry name" value="MIP"/>
</dbReference>
<dbReference type="FunFam" id="1.20.1080.10:FF:000023">
    <property type="entry name" value="Prip, isoform A"/>
    <property type="match status" value="1"/>
</dbReference>
<dbReference type="GO" id="GO:0005886">
    <property type="term" value="C:plasma membrane"/>
    <property type="evidence" value="ECO:0007669"/>
    <property type="project" value="TreeGrafter"/>
</dbReference>
<keyword evidence="3 6" id="KW-0812">Transmembrane</keyword>
<keyword evidence="5 7" id="KW-0472">Membrane</keyword>
<dbReference type="PANTHER" id="PTHR19139:SF199">
    <property type="entry name" value="MIP17260P"/>
    <property type="match status" value="1"/>
</dbReference>
<comment type="similarity">
    <text evidence="2 6">Belongs to the MIP/aquaporin (TC 1.A.8) family.</text>
</comment>
<evidence type="ECO:0000256" key="7">
    <source>
        <dbReference type="SAM" id="Phobius"/>
    </source>
</evidence>
<feature type="transmembrane region" description="Helical" evidence="7">
    <location>
        <begin position="20"/>
        <end position="43"/>
    </location>
</feature>
<feature type="transmembrane region" description="Helical" evidence="7">
    <location>
        <begin position="98"/>
        <end position="119"/>
    </location>
</feature>
<keyword evidence="6" id="KW-0813">Transport</keyword>
<dbReference type="InterPro" id="IPR023271">
    <property type="entry name" value="Aquaporin-like"/>
</dbReference>
<evidence type="ECO:0000256" key="4">
    <source>
        <dbReference type="ARBA" id="ARBA00022989"/>
    </source>
</evidence>
<keyword evidence="4 7" id="KW-1133">Transmembrane helix</keyword>
<dbReference type="PANTHER" id="PTHR19139">
    <property type="entry name" value="AQUAPORIN TRANSPORTER"/>
    <property type="match status" value="1"/>
</dbReference>
<evidence type="ECO:0000256" key="1">
    <source>
        <dbReference type="ARBA" id="ARBA00004141"/>
    </source>
</evidence>
<dbReference type="Proteomes" id="UP001154078">
    <property type="component" value="Chromosome 6"/>
</dbReference>
<gene>
    <name evidence="8" type="ORF">MELIAE_LOCUS9244</name>
</gene>
<feature type="transmembrane region" description="Helical" evidence="7">
    <location>
        <begin position="172"/>
        <end position="192"/>
    </location>
</feature>
<evidence type="ECO:0000256" key="2">
    <source>
        <dbReference type="ARBA" id="ARBA00006175"/>
    </source>
</evidence>
<name>A0A9P0BAU3_BRAAE</name>
<reference evidence="8" key="1">
    <citation type="submission" date="2021-12" db="EMBL/GenBank/DDBJ databases">
        <authorList>
            <person name="King R."/>
        </authorList>
    </citation>
    <scope>NUCLEOTIDE SEQUENCE</scope>
</reference>
<dbReference type="OrthoDB" id="3222at2759"/>
<evidence type="ECO:0000313" key="9">
    <source>
        <dbReference type="Proteomes" id="UP001154078"/>
    </source>
</evidence>
<dbReference type="SUPFAM" id="SSF81338">
    <property type="entry name" value="Aquaporin-like"/>
    <property type="match status" value="1"/>
</dbReference>
<evidence type="ECO:0000256" key="5">
    <source>
        <dbReference type="ARBA" id="ARBA00023136"/>
    </source>
</evidence>
<dbReference type="EMBL" id="OV121137">
    <property type="protein sequence ID" value="CAH0559073.1"/>
    <property type="molecule type" value="Genomic_DNA"/>
</dbReference>
<feature type="transmembrane region" description="Helical" evidence="7">
    <location>
        <begin position="216"/>
        <end position="233"/>
    </location>
</feature>
<comment type="subcellular location">
    <subcellularLocation>
        <location evidence="1">Membrane</location>
        <topology evidence="1">Multi-pass membrane protein</topology>
    </subcellularLocation>
</comment>
<dbReference type="Pfam" id="PF00230">
    <property type="entry name" value="MIP"/>
    <property type="match status" value="1"/>
</dbReference>
<dbReference type="PRINTS" id="PR00783">
    <property type="entry name" value="MINTRINSICP"/>
</dbReference>
<dbReference type="InterPro" id="IPR034294">
    <property type="entry name" value="Aquaporin_transptr"/>
</dbReference>
<proteinExistence type="inferred from homology"/>